<feature type="region of interest" description="Disordered" evidence="2">
    <location>
        <begin position="37"/>
        <end position="107"/>
    </location>
</feature>
<organism evidence="4 5">
    <name type="scientific">Lucilia cuprina</name>
    <name type="common">Green bottle fly</name>
    <name type="synonym">Australian sheep blowfly</name>
    <dbReference type="NCBI Taxonomy" id="7375"/>
    <lineage>
        <taxon>Eukaryota</taxon>
        <taxon>Metazoa</taxon>
        <taxon>Ecdysozoa</taxon>
        <taxon>Arthropoda</taxon>
        <taxon>Hexapoda</taxon>
        <taxon>Insecta</taxon>
        <taxon>Pterygota</taxon>
        <taxon>Neoptera</taxon>
        <taxon>Endopterygota</taxon>
        <taxon>Diptera</taxon>
        <taxon>Brachycera</taxon>
        <taxon>Muscomorpha</taxon>
        <taxon>Oestroidea</taxon>
        <taxon>Calliphoridae</taxon>
        <taxon>Luciliinae</taxon>
        <taxon>Lucilia</taxon>
    </lineage>
</organism>
<dbReference type="Proteomes" id="UP000037069">
    <property type="component" value="Unassembled WGS sequence"/>
</dbReference>
<feature type="domain" description="Nudix hydrolase" evidence="3">
    <location>
        <begin position="1"/>
        <end position="28"/>
    </location>
</feature>
<evidence type="ECO:0000259" key="3">
    <source>
        <dbReference type="Pfam" id="PF00293"/>
    </source>
</evidence>
<feature type="compositionally biased region" description="Low complexity" evidence="2">
    <location>
        <begin position="44"/>
        <end position="77"/>
    </location>
</feature>
<dbReference type="Pfam" id="PF00293">
    <property type="entry name" value="NUDIX"/>
    <property type="match status" value="1"/>
</dbReference>
<gene>
    <name evidence="4" type="ORF">FF38_13650</name>
</gene>
<keyword evidence="5" id="KW-1185">Reference proteome</keyword>
<dbReference type="Gene3D" id="3.90.79.10">
    <property type="entry name" value="Nucleoside Triphosphate Pyrophosphohydrolase"/>
    <property type="match status" value="1"/>
</dbReference>
<keyword evidence="1" id="KW-0378">Hydrolase</keyword>
<dbReference type="InterPro" id="IPR000086">
    <property type="entry name" value="NUDIX_hydrolase_dom"/>
</dbReference>
<evidence type="ECO:0000256" key="1">
    <source>
        <dbReference type="ARBA" id="ARBA00022801"/>
    </source>
</evidence>
<dbReference type="InterPro" id="IPR020084">
    <property type="entry name" value="NUDIX_hydrolase_CS"/>
</dbReference>
<sequence length="330" mass="35923">MPGGGLEPGEDPVDAARREVWEETGFRVRVDLAVDRRRRRARRAAGGAALRVRLTPSASREAGSAGAAGERGCACGQRGRRVVRGSAPARRHEEPDEGDAEADHQVPAGDARDRQRLVAQVEHDHPQQTEDHEPEHDGLEPHRIGVAAGRDRAQLQAGRLQSGLGLRGRQTRERRHGAGLLARRHVDGDRLTRCDRGACARIGADDVAFRDLVAALVDAPRLQILGRERLARAVPRHVGDVFDDAGVLGHGRARATGHHPDQHGDQDDRQHGDARPDPGRGRACLRASHRRVRGQLPERPRGLGRLPRVGAVELAGERPHLLLRGCAPLE</sequence>
<dbReference type="SUPFAM" id="SSF55811">
    <property type="entry name" value="Nudix"/>
    <property type="match status" value="1"/>
</dbReference>
<reference evidence="4 5" key="1">
    <citation type="journal article" date="2015" name="Nat. Commun.">
        <title>Lucilia cuprina genome unlocks parasitic fly biology to underpin future interventions.</title>
        <authorList>
            <person name="Anstead C.A."/>
            <person name="Korhonen P.K."/>
            <person name="Young N.D."/>
            <person name="Hall R.S."/>
            <person name="Jex A.R."/>
            <person name="Murali S.C."/>
            <person name="Hughes D.S."/>
            <person name="Lee S.F."/>
            <person name="Perry T."/>
            <person name="Stroehlein A.J."/>
            <person name="Ansell B.R."/>
            <person name="Breugelmans B."/>
            <person name="Hofmann A."/>
            <person name="Qu J."/>
            <person name="Dugan S."/>
            <person name="Lee S.L."/>
            <person name="Chao H."/>
            <person name="Dinh H."/>
            <person name="Han Y."/>
            <person name="Doddapaneni H.V."/>
            <person name="Worley K.C."/>
            <person name="Muzny D.M."/>
            <person name="Ioannidis P."/>
            <person name="Waterhouse R.M."/>
            <person name="Zdobnov E.M."/>
            <person name="James P.J."/>
            <person name="Bagnall N.H."/>
            <person name="Kotze A.C."/>
            <person name="Gibbs R.A."/>
            <person name="Richards S."/>
            <person name="Batterham P."/>
            <person name="Gasser R.B."/>
        </authorList>
    </citation>
    <scope>NUCLEOTIDE SEQUENCE [LARGE SCALE GENOMIC DNA]</scope>
    <source>
        <strain evidence="4 5">LS</strain>
        <tissue evidence="4">Full body</tissue>
    </source>
</reference>
<evidence type="ECO:0000256" key="2">
    <source>
        <dbReference type="SAM" id="MobiDB-lite"/>
    </source>
</evidence>
<feature type="non-terminal residue" evidence="4">
    <location>
        <position position="330"/>
    </location>
</feature>
<feature type="region of interest" description="Disordered" evidence="2">
    <location>
        <begin position="250"/>
        <end position="304"/>
    </location>
</feature>
<proteinExistence type="predicted"/>
<feature type="compositionally biased region" description="Basic and acidic residues" evidence="2">
    <location>
        <begin position="258"/>
        <end position="280"/>
    </location>
</feature>
<dbReference type="AlphaFoldDB" id="A0A0L0CPF5"/>
<dbReference type="EMBL" id="JRES01000110">
    <property type="protein sequence ID" value="KNC34057.1"/>
    <property type="molecule type" value="Genomic_DNA"/>
</dbReference>
<dbReference type="PROSITE" id="PS00893">
    <property type="entry name" value="NUDIX_BOX"/>
    <property type="match status" value="1"/>
</dbReference>
<evidence type="ECO:0000313" key="5">
    <source>
        <dbReference type="Proteomes" id="UP000037069"/>
    </source>
</evidence>
<dbReference type="GO" id="GO:0016787">
    <property type="term" value="F:hydrolase activity"/>
    <property type="evidence" value="ECO:0007669"/>
    <property type="project" value="UniProtKB-KW"/>
</dbReference>
<accession>A0A0L0CPF5</accession>
<name>A0A0L0CPF5_LUCCU</name>
<dbReference type="InterPro" id="IPR015797">
    <property type="entry name" value="NUDIX_hydrolase-like_dom_sf"/>
</dbReference>
<evidence type="ECO:0000313" key="4">
    <source>
        <dbReference type="EMBL" id="KNC34057.1"/>
    </source>
</evidence>
<comment type="caution">
    <text evidence="4">The sequence shown here is derived from an EMBL/GenBank/DDBJ whole genome shotgun (WGS) entry which is preliminary data.</text>
</comment>
<feature type="region of interest" description="Disordered" evidence="2">
    <location>
        <begin position="121"/>
        <end position="141"/>
    </location>
</feature>
<dbReference type="CDD" id="cd02883">
    <property type="entry name" value="NUDIX_Hydrolase"/>
    <property type="match status" value="1"/>
</dbReference>
<protein>
    <recommendedName>
        <fullName evidence="3">Nudix hydrolase domain-containing protein</fullName>
    </recommendedName>
</protein>